<reference evidence="2 3" key="1">
    <citation type="submission" date="2016-03" db="EMBL/GenBank/DDBJ databases">
        <authorList>
            <person name="Ploux O."/>
        </authorList>
    </citation>
    <scope>NUCLEOTIDE SEQUENCE [LARGE SCALE GENOMIC DNA]</scope>
    <source>
        <strain evidence="2 3">R-45378</strain>
    </source>
</reference>
<dbReference type="Gene3D" id="3.40.190.10">
    <property type="entry name" value="Periplasmic binding protein-like II"/>
    <property type="match status" value="1"/>
</dbReference>
<proteinExistence type="predicted"/>
<protein>
    <recommendedName>
        <fullName evidence="4">PBP domain-containing protein</fullName>
    </recommendedName>
</protein>
<gene>
    <name evidence="2" type="ORF">A1507_09960</name>
</gene>
<evidence type="ECO:0000313" key="2">
    <source>
        <dbReference type="EMBL" id="OAI18062.1"/>
    </source>
</evidence>
<dbReference type="EMBL" id="LUUJ01000062">
    <property type="protein sequence ID" value="OAI18062.1"/>
    <property type="molecule type" value="Genomic_DNA"/>
</dbReference>
<sequence>MTMKKLVLGAAIAAAMFGAAAQAAIPTIDPATTRVLYISGASAAATFIDKLVTSTAVDPTDRICDPASQVYRFRDPANTEQFAIYCKANNTGAVGVKNPNLPTGTANANLLIYKRNTGGSGNGVVPVAQATPLAFLNISSGCTEISAGNLSTPADIQCANINNNQIPDMGLSDVDPIQFKGNNAIDSTDVSSTDVAKLTVKAAAAVTFGAPVTWDLYRTLQAAQKSTNDLPSSCLIGDRTEACMPSLTSAQIASIHAGKWADWDALKVGNGASAKGLHAWALTQTTPVSAFGGGSVTIADLAPADAPFLHTCRREVGSGTQAQSNIIFLGDGCTAAASSLTPLNATDADFAEGDGIAIIHANASTGRVDACLRDLQNGNDAVSGFTNDWGHRWAIGILSLEKANAAYEFVKVDGVAPTLANVAEGKYKDWAENTFQYRNNTSSAPLAGDKKTLADAIIKSAGAPTVMADLNNGFVHTFGNGAFLAVPSNFASVNGSFDAARPVSPYSHAVKTGATTFAPTNACRVPTIWGGGAGQL</sequence>
<accession>A0A177NJM3</accession>
<feature type="signal peptide" evidence="1">
    <location>
        <begin position="1"/>
        <end position="23"/>
    </location>
</feature>
<name>A0A177NJM3_9GAMM</name>
<evidence type="ECO:0000256" key="1">
    <source>
        <dbReference type="SAM" id="SignalP"/>
    </source>
</evidence>
<dbReference type="Proteomes" id="UP000077857">
    <property type="component" value="Unassembled WGS sequence"/>
</dbReference>
<feature type="chain" id="PRO_5008069222" description="PBP domain-containing protein" evidence="1">
    <location>
        <begin position="24"/>
        <end position="536"/>
    </location>
</feature>
<evidence type="ECO:0000313" key="3">
    <source>
        <dbReference type="Proteomes" id="UP000077857"/>
    </source>
</evidence>
<comment type="caution">
    <text evidence="2">The sequence shown here is derived from an EMBL/GenBank/DDBJ whole genome shotgun (WGS) entry which is preliminary data.</text>
</comment>
<organism evidence="2 3">
    <name type="scientific">Methylomonas koyamae</name>
    <dbReference type="NCBI Taxonomy" id="702114"/>
    <lineage>
        <taxon>Bacteria</taxon>
        <taxon>Pseudomonadati</taxon>
        <taxon>Pseudomonadota</taxon>
        <taxon>Gammaproteobacteria</taxon>
        <taxon>Methylococcales</taxon>
        <taxon>Methylococcaceae</taxon>
        <taxon>Methylomonas</taxon>
    </lineage>
</organism>
<keyword evidence="1" id="KW-0732">Signal</keyword>
<dbReference type="AlphaFoldDB" id="A0A177NJM3"/>
<evidence type="ECO:0008006" key="4">
    <source>
        <dbReference type="Google" id="ProtNLM"/>
    </source>
</evidence>